<dbReference type="WBParaSite" id="Gr19_v10_g4154.t1">
    <property type="protein sequence ID" value="Gr19_v10_g4154.t1"/>
    <property type="gene ID" value="Gr19_v10_g4154"/>
</dbReference>
<dbReference type="Gene3D" id="1.10.1000.11">
    <property type="entry name" value="Arf Nucleotide-binding Site Opener,domain 2"/>
    <property type="match status" value="1"/>
</dbReference>
<sequence length="197" mass="22607">MTEGTEMFNRHSPQKGVEFLSEKGLLKNPLDPQDVACWLRQNPRLDKSKIAEYICNRKRPEVLSAFVKSLEFGGLRLDLALRIFSKHWFNANNQPFEHVDAAYTLAYAILMLNTDHAQSARLMPAEQVGLLRENYLWRVLQRRSETPEGQYWAVPEAGWNDKDLFCVIWGPLTAALHYVINKSEDETVLAVAFDGLN</sequence>
<evidence type="ECO:0000313" key="3">
    <source>
        <dbReference type="WBParaSite" id="Gr19_v10_g4154.t1"/>
    </source>
</evidence>
<protein>
    <submittedName>
        <fullName evidence="3">SEC7 domain-containing protein</fullName>
    </submittedName>
</protein>
<dbReference type="AlphaFoldDB" id="A0A914HS48"/>
<dbReference type="InterPro" id="IPR000904">
    <property type="entry name" value="Sec7_dom"/>
</dbReference>
<dbReference type="Proteomes" id="UP000887572">
    <property type="component" value="Unplaced"/>
</dbReference>
<dbReference type="GO" id="GO:0032012">
    <property type="term" value="P:regulation of ARF protein signal transduction"/>
    <property type="evidence" value="ECO:0007669"/>
    <property type="project" value="InterPro"/>
</dbReference>
<dbReference type="PANTHER" id="PTHR10663">
    <property type="entry name" value="GUANYL-NUCLEOTIDE EXCHANGE FACTOR"/>
    <property type="match status" value="1"/>
</dbReference>
<dbReference type="PROSITE" id="PS50190">
    <property type="entry name" value="SEC7"/>
    <property type="match status" value="1"/>
</dbReference>
<accession>A0A914HS48</accession>
<dbReference type="GO" id="GO:0012505">
    <property type="term" value="C:endomembrane system"/>
    <property type="evidence" value="ECO:0007669"/>
    <property type="project" value="UniProtKB-ARBA"/>
</dbReference>
<dbReference type="SMART" id="SM00222">
    <property type="entry name" value="Sec7"/>
    <property type="match status" value="1"/>
</dbReference>
<dbReference type="GO" id="GO:0016192">
    <property type="term" value="P:vesicle-mediated transport"/>
    <property type="evidence" value="ECO:0007669"/>
    <property type="project" value="UniProtKB-ARBA"/>
</dbReference>
<reference evidence="3" key="1">
    <citation type="submission" date="2022-11" db="UniProtKB">
        <authorList>
            <consortium name="WormBaseParasite"/>
        </authorList>
    </citation>
    <scope>IDENTIFICATION</scope>
</reference>
<dbReference type="Pfam" id="PF01369">
    <property type="entry name" value="Sec7"/>
    <property type="match status" value="1"/>
</dbReference>
<dbReference type="Gene3D" id="1.10.220.20">
    <property type="match status" value="1"/>
</dbReference>
<organism evidence="2 3">
    <name type="scientific">Globodera rostochiensis</name>
    <name type="common">Golden nematode worm</name>
    <name type="synonym">Heterodera rostochiensis</name>
    <dbReference type="NCBI Taxonomy" id="31243"/>
    <lineage>
        <taxon>Eukaryota</taxon>
        <taxon>Metazoa</taxon>
        <taxon>Ecdysozoa</taxon>
        <taxon>Nematoda</taxon>
        <taxon>Chromadorea</taxon>
        <taxon>Rhabditida</taxon>
        <taxon>Tylenchina</taxon>
        <taxon>Tylenchomorpha</taxon>
        <taxon>Tylenchoidea</taxon>
        <taxon>Heteroderidae</taxon>
        <taxon>Heteroderinae</taxon>
        <taxon>Globodera</taxon>
    </lineage>
</organism>
<dbReference type="InterPro" id="IPR023394">
    <property type="entry name" value="Sec7_C_sf"/>
</dbReference>
<dbReference type="InterPro" id="IPR035999">
    <property type="entry name" value="Sec7_dom_sf"/>
</dbReference>
<dbReference type="GO" id="GO:0005737">
    <property type="term" value="C:cytoplasm"/>
    <property type="evidence" value="ECO:0007669"/>
    <property type="project" value="UniProtKB-ARBA"/>
</dbReference>
<keyword evidence="2" id="KW-1185">Reference proteome</keyword>
<evidence type="ECO:0000259" key="1">
    <source>
        <dbReference type="PROSITE" id="PS50190"/>
    </source>
</evidence>
<proteinExistence type="predicted"/>
<name>A0A914HS48_GLORO</name>
<dbReference type="PANTHER" id="PTHR10663:SF388">
    <property type="entry name" value="GOLGI-SPECIFIC BREFELDIN A-RESISTANCE GUANINE NUCLEOTIDE EXCHANGE FACTOR 1"/>
    <property type="match status" value="1"/>
</dbReference>
<feature type="domain" description="SEC7" evidence="1">
    <location>
        <begin position="1"/>
        <end position="164"/>
    </location>
</feature>
<dbReference type="SUPFAM" id="SSF48425">
    <property type="entry name" value="Sec7 domain"/>
    <property type="match status" value="1"/>
</dbReference>
<evidence type="ECO:0000313" key="2">
    <source>
        <dbReference type="Proteomes" id="UP000887572"/>
    </source>
</evidence>
<dbReference type="GO" id="GO:0005085">
    <property type="term" value="F:guanyl-nucleotide exchange factor activity"/>
    <property type="evidence" value="ECO:0007669"/>
    <property type="project" value="InterPro"/>
</dbReference>